<evidence type="ECO:0000313" key="2">
    <source>
        <dbReference type="Proteomes" id="UP000326678"/>
    </source>
</evidence>
<dbReference type="AlphaFoldDB" id="A0A5P8VQS9"/>
<keyword evidence="2" id="KW-1185">Reference proteome</keyword>
<dbReference type="KEGG" id="nsh:GXM_00059"/>
<name>A0A5P8VQS9_9NOSO</name>
<sequence>MILIFECVTFDFPKGADTTYAGGYRFEDHWKEPIEDVRKEFRLP</sequence>
<organism evidence="1 2">
    <name type="scientific">Nostoc sphaeroides CCNUC1</name>
    <dbReference type="NCBI Taxonomy" id="2653204"/>
    <lineage>
        <taxon>Bacteria</taxon>
        <taxon>Bacillati</taxon>
        <taxon>Cyanobacteriota</taxon>
        <taxon>Cyanophyceae</taxon>
        <taxon>Nostocales</taxon>
        <taxon>Nostocaceae</taxon>
        <taxon>Nostoc</taxon>
    </lineage>
</organism>
<dbReference type="Proteomes" id="UP000326678">
    <property type="component" value="Chromosome Gxm1"/>
</dbReference>
<proteinExistence type="predicted"/>
<reference evidence="1 2" key="1">
    <citation type="submission" date="2019-10" db="EMBL/GenBank/DDBJ databases">
        <title>Genomic and transcriptomic insights into the perfect genentic adaptation of a filamentous nitrogen-fixing cyanobacterium to rice fields.</title>
        <authorList>
            <person name="Chen Z."/>
        </authorList>
    </citation>
    <scope>NUCLEOTIDE SEQUENCE [LARGE SCALE GENOMIC DNA]</scope>
    <source>
        <strain evidence="1">CCNUC1</strain>
    </source>
</reference>
<dbReference type="EMBL" id="CP045226">
    <property type="protein sequence ID" value="QFS42586.1"/>
    <property type="molecule type" value="Genomic_DNA"/>
</dbReference>
<protein>
    <submittedName>
        <fullName evidence="1">Uncharacterized protein</fullName>
    </submittedName>
</protein>
<evidence type="ECO:0000313" key="1">
    <source>
        <dbReference type="EMBL" id="QFS42586.1"/>
    </source>
</evidence>
<gene>
    <name evidence="1" type="ORF">GXM_00059</name>
</gene>
<accession>A0A5P8VQS9</accession>